<dbReference type="InterPro" id="IPR040911">
    <property type="entry name" value="Exostosin_GT47"/>
</dbReference>
<dbReference type="PANTHER" id="PTHR11062">
    <property type="entry name" value="EXOSTOSIN HEPARAN SULFATE GLYCOSYLTRANSFERASE -RELATED"/>
    <property type="match status" value="1"/>
</dbReference>
<evidence type="ECO:0000313" key="8">
    <source>
        <dbReference type="EMBL" id="CAI9087778.1"/>
    </source>
</evidence>
<keyword evidence="4" id="KW-0735">Signal-anchor</keyword>
<gene>
    <name evidence="8" type="ORF">OLC1_LOCUS517</name>
</gene>
<dbReference type="GO" id="GO:0016757">
    <property type="term" value="F:glycosyltransferase activity"/>
    <property type="evidence" value="ECO:0007669"/>
    <property type="project" value="UniProtKB-KW"/>
</dbReference>
<protein>
    <submittedName>
        <fullName evidence="8">OLC1v1021947C1</fullName>
    </submittedName>
</protein>
<dbReference type="Pfam" id="PF03016">
    <property type="entry name" value="Exostosin_GT47"/>
    <property type="match status" value="1"/>
</dbReference>
<dbReference type="AlphaFoldDB" id="A0AAV1BZI7"/>
<keyword evidence="9" id="KW-1185">Reference proteome</keyword>
<keyword evidence="6" id="KW-0472">Membrane</keyword>
<keyword evidence="6" id="KW-0812">Transmembrane</keyword>
<evidence type="ECO:0000256" key="3">
    <source>
        <dbReference type="ARBA" id="ARBA00022676"/>
    </source>
</evidence>
<dbReference type="EMBL" id="OX459118">
    <property type="protein sequence ID" value="CAI9087778.1"/>
    <property type="molecule type" value="Genomic_DNA"/>
</dbReference>
<evidence type="ECO:0000256" key="6">
    <source>
        <dbReference type="SAM" id="Phobius"/>
    </source>
</evidence>
<keyword evidence="5" id="KW-0333">Golgi apparatus</keyword>
<dbReference type="PANTHER" id="PTHR11062:SF365">
    <property type="entry name" value="EXOSTOSIN GT47 DOMAIN-CONTAINING PROTEIN"/>
    <property type="match status" value="1"/>
</dbReference>
<evidence type="ECO:0000256" key="1">
    <source>
        <dbReference type="ARBA" id="ARBA00004323"/>
    </source>
</evidence>
<name>A0AAV1BZI7_OLDCO</name>
<dbReference type="Proteomes" id="UP001161247">
    <property type="component" value="Chromosome 1"/>
</dbReference>
<evidence type="ECO:0000313" key="9">
    <source>
        <dbReference type="Proteomes" id="UP001161247"/>
    </source>
</evidence>
<reference evidence="8" key="1">
    <citation type="submission" date="2023-03" db="EMBL/GenBank/DDBJ databases">
        <authorList>
            <person name="Julca I."/>
        </authorList>
    </citation>
    <scope>NUCLEOTIDE SEQUENCE</scope>
</reference>
<dbReference type="InterPro" id="IPR004263">
    <property type="entry name" value="Exostosin"/>
</dbReference>
<proteinExistence type="inferred from homology"/>
<accession>A0AAV1BZI7</accession>
<feature type="transmembrane region" description="Helical" evidence="6">
    <location>
        <begin position="12"/>
        <end position="30"/>
    </location>
</feature>
<feature type="domain" description="Exostosin GT47" evidence="7">
    <location>
        <begin position="114"/>
        <end position="315"/>
    </location>
</feature>
<comment type="similarity">
    <text evidence="2">Belongs to the glycosyltransferase 47 family.</text>
</comment>
<keyword evidence="3" id="KW-0808">Transferase</keyword>
<keyword evidence="6" id="KW-1133">Transmembrane helix</keyword>
<keyword evidence="3" id="KW-0328">Glycosyltransferase</keyword>
<sequence>MGYNNNSSSYQIPSFLYSTILLLLFFILWFSSHNHHLRHQIFFWSTISSALSNHNHQNDSLYDIEESLARARDAINKAARSGNRFEGYKDDKGFIPSGPIYRNPKAFYQSYIEMEKRFKIWVYKEWDESPLFHQSSAKSAYAIEGQFIDELEKGNSKFLARHPDEAVTFFLPIGVTYIVLLLNRPGHYDYNVIPTVLMDYINVVSNKYPFWNRSNGHDHFFVGCHDWSPQISRHKSQVFQNLIRVICNANTSEGFDPVRDATLPEIKILGPELGPPFLSEDHDPKNRTILAFFAGGPHGYVRNRLHEYWKDKDKDNTGNQIYIGRDINGEVSGIAEECVSSPTPFHSSSTCSAI</sequence>
<dbReference type="GO" id="GO:0000139">
    <property type="term" value="C:Golgi membrane"/>
    <property type="evidence" value="ECO:0007669"/>
    <property type="project" value="UniProtKB-SubCell"/>
</dbReference>
<organism evidence="8 9">
    <name type="scientific">Oldenlandia corymbosa var. corymbosa</name>
    <dbReference type="NCBI Taxonomy" id="529605"/>
    <lineage>
        <taxon>Eukaryota</taxon>
        <taxon>Viridiplantae</taxon>
        <taxon>Streptophyta</taxon>
        <taxon>Embryophyta</taxon>
        <taxon>Tracheophyta</taxon>
        <taxon>Spermatophyta</taxon>
        <taxon>Magnoliopsida</taxon>
        <taxon>eudicotyledons</taxon>
        <taxon>Gunneridae</taxon>
        <taxon>Pentapetalae</taxon>
        <taxon>asterids</taxon>
        <taxon>lamiids</taxon>
        <taxon>Gentianales</taxon>
        <taxon>Rubiaceae</taxon>
        <taxon>Rubioideae</taxon>
        <taxon>Spermacoceae</taxon>
        <taxon>Hedyotis-Oldenlandia complex</taxon>
        <taxon>Oldenlandia</taxon>
    </lineage>
</organism>
<evidence type="ECO:0000256" key="4">
    <source>
        <dbReference type="ARBA" id="ARBA00022968"/>
    </source>
</evidence>
<comment type="subcellular location">
    <subcellularLocation>
        <location evidence="1">Golgi apparatus membrane</location>
        <topology evidence="1">Single-pass type II membrane protein</topology>
    </subcellularLocation>
</comment>
<evidence type="ECO:0000259" key="7">
    <source>
        <dbReference type="Pfam" id="PF03016"/>
    </source>
</evidence>
<evidence type="ECO:0000256" key="2">
    <source>
        <dbReference type="ARBA" id="ARBA00010271"/>
    </source>
</evidence>
<evidence type="ECO:0000256" key="5">
    <source>
        <dbReference type="ARBA" id="ARBA00023034"/>
    </source>
</evidence>